<proteinExistence type="predicted"/>
<accession>A0A6A5SF91</accession>
<feature type="compositionally biased region" description="Basic residues" evidence="1">
    <location>
        <begin position="632"/>
        <end position="643"/>
    </location>
</feature>
<feature type="compositionally biased region" description="Polar residues" evidence="1">
    <location>
        <begin position="155"/>
        <end position="164"/>
    </location>
</feature>
<evidence type="ECO:0000256" key="1">
    <source>
        <dbReference type="SAM" id="MobiDB-lite"/>
    </source>
</evidence>
<dbReference type="SMART" id="SM00974">
    <property type="entry name" value="T5orf172"/>
    <property type="match status" value="1"/>
</dbReference>
<dbReference type="InterPro" id="IPR018306">
    <property type="entry name" value="Phage_T5_Orf172_DNA-bd"/>
</dbReference>
<feature type="region of interest" description="Disordered" evidence="1">
    <location>
        <begin position="612"/>
        <end position="643"/>
    </location>
</feature>
<feature type="region of interest" description="Disordered" evidence="1">
    <location>
        <begin position="83"/>
        <end position="119"/>
    </location>
</feature>
<evidence type="ECO:0000313" key="4">
    <source>
        <dbReference type="Proteomes" id="UP000800038"/>
    </source>
</evidence>
<dbReference type="PANTHER" id="PTHR28094:SF1">
    <property type="entry name" value="MEIOTICALLY UP-REGULATED GENE 113 PROTEIN"/>
    <property type="match status" value="1"/>
</dbReference>
<protein>
    <recommendedName>
        <fullName evidence="2">Bacteriophage T5 Orf172 DNA-binding domain-containing protein</fullName>
    </recommendedName>
</protein>
<evidence type="ECO:0000313" key="3">
    <source>
        <dbReference type="EMBL" id="KAF1939305.1"/>
    </source>
</evidence>
<feature type="region of interest" description="Disordered" evidence="1">
    <location>
        <begin position="155"/>
        <end position="186"/>
    </location>
</feature>
<evidence type="ECO:0000259" key="2">
    <source>
        <dbReference type="SMART" id="SM00974"/>
    </source>
</evidence>
<feature type="compositionally biased region" description="Low complexity" evidence="1">
    <location>
        <begin position="89"/>
        <end position="111"/>
    </location>
</feature>
<dbReference type="Pfam" id="PF10544">
    <property type="entry name" value="T5orf172"/>
    <property type="match status" value="1"/>
</dbReference>
<dbReference type="EMBL" id="ML976084">
    <property type="protein sequence ID" value="KAF1939305.1"/>
    <property type="molecule type" value="Genomic_DNA"/>
</dbReference>
<organism evidence="3 4">
    <name type="scientific">Clathrospora elynae</name>
    <dbReference type="NCBI Taxonomy" id="706981"/>
    <lineage>
        <taxon>Eukaryota</taxon>
        <taxon>Fungi</taxon>
        <taxon>Dikarya</taxon>
        <taxon>Ascomycota</taxon>
        <taxon>Pezizomycotina</taxon>
        <taxon>Dothideomycetes</taxon>
        <taxon>Pleosporomycetidae</taxon>
        <taxon>Pleosporales</taxon>
        <taxon>Diademaceae</taxon>
        <taxon>Clathrospora</taxon>
    </lineage>
</organism>
<dbReference type="OrthoDB" id="2417614at2759"/>
<dbReference type="InterPro" id="IPR053006">
    <property type="entry name" value="Meiosis_regulatory"/>
</dbReference>
<sequence>MESITLRSNTKRKEVLQNFSEYKASMNNLHTSGTTLHQDLGRSLTNPYGCFNGLTAGDPNLAVRSPCDVIEPQLVMKPIFDNSYQQDQSPPALSPTSSATTASSPGTASSTWDSPKTPCRQSDRKFAIEALTPLTPLGTNSVTAEHRFLFTPRQSFANTSTSSPKIKPPIARPSDEEIDGSITNQDQDDFVPKKLIRGLTSQFLAIAAANAAAAQGQYNLEPLYDFISNQTTRPSTISLEYLKRKTNGSPKNDNAKGQVKVQSTDAKLENNVSSSRPELEVLLDQITPRDIHARLKVEAFQCVASYVGKPHERCSRKAKGPLTVVDELFRKLSQCRVEHDYLAIIQHIKELVQAVSCGTHKNTAHSRLAKLQDRVPDLAHASKEQHSTISGWMEAISNPKVSHVKHAEKRKDTKQATARSLTASTTPTPPSITKSAKQGVNVRVSYAFRFKPYQPKKQAGISVQSALLSVITEPLKKTDKKDGFIYIFWDVEHFGMVKIGRTKDLEARLEQWNRQCKRTHSYHGKLPSIPHVSRIERLMHIELKEWRMQRMCEGCGAMHQEWFDVKTIHAVSVFRKWQDWIEQRPYALDPQSGEWTIRPGVIDTLAQVCEPVPEPTESSQKTSRHRSDGVKRKSKKCRARKTM</sequence>
<name>A0A6A5SF91_9PLEO</name>
<dbReference type="PANTHER" id="PTHR28094">
    <property type="entry name" value="MEIOTICALLY UP-REGULATED GENE 113 PROTEIN"/>
    <property type="match status" value="1"/>
</dbReference>
<feature type="compositionally biased region" description="Low complexity" evidence="1">
    <location>
        <begin position="416"/>
        <end position="436"/>
    </location>
</feature>
<dbReference type="AlphaFoldDB" id="A0A6A5SF91"/>
<reference evidence="3" key="1">
    <citation type="journal article" date="2020" name="Stud. Mycol.">
        <title>101 Dothideomycetes genomes: a test case for predicting lifestyles and emergence of pathogens.</title>
        <authorList>
            <person name="Haridas S."/>
            <person name="Albert R."/>
            <person name="Binder M."/>
            <person name="Bloem J."/>
            <person name="Labutti K."/>
            <person name="Salamov A."/>
            <person name="Andreopoulos B."/>
            <person name="Baker S."/>
            <person name="Barry K."/>
            <person name="Bills G."/>
            <person name="Bluhm B."/>
            <person name="Cannon C."/>
            <person name="Castanera R."/>
            <person name="Culley D."/>
            <person name="Daum C."/>
            <person name="Ezra D."/>
            <person name="Gonzalez J."/>
            <person name="Henrissat B."/>
            <person name="Kuo A."/>
            <person name="Liang C."/>
            <person name="Lipzen A."/>
            <person name="Lutzoni F."/>
            <person name="Magnuson J."/>
            <person name="Mondo S."/>
            <person name="Nolan M."/>
            <person name="Ohm R."/>
            <person name="Pangilinan J."/>
            <person name="Park H.-J."/>
            <person name="Ramirez L."/>
            <person name="Alfaro M."/>
            <person name="Sun H."/>
            <person name="Tritt A."/>
            <person name="Yoshinaga Y."/>
            <person name="Zwiers L.-H."/>
            <person name="Turgeon B."/>
            <person name="Goodwin S."/>
            <person name="Spatafora J."/>
            <person name="Crous P."/>
            <person name="Grigoriev I."/>
        </authorList>
    </citation>
    <scope>NUCLEOTIDE SEQUENCE</scope>
    <source>
        <strain evidence="3">CBS 161.51</strain>
    </source>
</reference>
<keyword evidence="4" id="KW-1185">Reference proteome</keyword>
<gene>
    <name evidence="3" type="ORF">EJ02DRAFT_457067</name>
</gene>
<feature type="region of interest" description="Disordered" evidence="1">
    <location>
        <begin position="402"/>
        <end position="436"/>
    </location>
</feature>
<dbReference type="Proteomes" id="UP000800038">
    <property type="component" value="Unassembled WGS sequence"/>
</dbReference>
<feature type="domain" description="Bacteriophage T5 Orf172 DNA-binding" evidence="2">
    <location>
        <begin position="491"/>
        <end position="577"/>
    </location>
</feature>